<feature type="transmembrane region" description="Helical" evidence="1">
    <location>
        <begin position="304"/>
        <end position="324"/>
    </location>
</feature>
<accession>A0A2G1WGG7</accession>
<comment type="caution">
    <text evidence="2">The sequence shown here is derived from an EMBL/GenBank/DDBJ whole genome shotgun (WGS) entry which is preliminary data.</text>
</comment>
<reference evidence="2 3" key="1">
    <citation type="journal article" date="2014" name="Front. Microbiol.">
        <title>Population and genomic analysis of the genus Halorubrum.</title>
        <authorList>
            <person name="Fullmer M.S."/>
            <person name="Soucy S.M."/>
            <person name="Swithers K.S."/>
            <person name="Makkay A.M."/>
            <person name="Wheeler R."/>
            <person name="Ventosa A."/>
            <person name="Gogarten J.P."/>
            <person name="Papke R.T."/>
        </authorList>
    </citation>
    <scope>NUCLEOTIDE SEQUENCE [LARGE SCALE GENOMIC DNA]</scope>
    <source>
        <strain evidence="2 3">C49</strain>
    </source>
</reference>
<proteinExistence type="predicted"/>
<evidence type="ECO:0000313" key="3">
    <source>
        <dbReference type="Proteomes" id="UP000222824"/>
    </source>
</evidence>
<keyword evidence="1" id="KW-1133">Transmembrane helix</keyword>
<dbReference type="Proteomes" id="UP000222824">
    <property type="component" value="Unassembled WGS sequence"/>
</dbReference>
<dbReference type="EMBL" id="NHOA01000118">
    <property type="protein sequence ID" value="PHQ38107.1"/>
    <property type="molecule type" value="Genomic_DNA"/>
</dbReference>
<feature type="transmembrane region" description="Helical" evidence="1">
    <location>
        <begin position="383"/>
        <end position="401"/>
    </location>
</feature>
<sequence>MKRTTVVVALLVAVGVGLGASGLLAGAGDEAPPPTVEEPSPSPVEEASLVEVAGDYRLWPYTSRGTSVEGRTLAINVLFYADAETTRRAIERREGADWEATEEAEAAATADAEQVAALVARDWADAHSSDRYSYVEGPDGGVWLEETFELHDGAYLGVRDHLRAYESPDGAYTAVQAHEEYYDWFRLRHTVPGIDDPAVRLEDEFIHGAVDAEVSREYRGIRGGWSDGWVSVIELASVALLSGALLRRRTRAAAVELARRGRREAGRHADAALLGAALAAVIVGVRVAGVALETAYPGIGPKVIAAPLYLVISVGIPALVVARAPDSEPSAALLGVVVGVSAGFVIDFAALGVAVPPALLVHRVALLAALGVVATGRAAGDRPVLAAGLAAWVVGLALPLADVI</sequence>
<dbReference type="OrthoDB" id="343201at2157"/>
<keyword evidence="3" id="KW-1185">Reference proteome</keyword>
<feature type="transmembrane region" description="Helical" evidence="1">
    <location>
        <begin position="331"/>
        <end position="354"/>
    </location>
</feature>
<dbReference type="AlphaFoldDB" id="A0A2G1WGG7"/>
<dbReference type="RefSeq" id="WP_099256072.1">
    <property type="nucleotide sequence ID" value="NZ_NHOA01000118.1"/>
</dbReference>
<keyword evidence="1" id="KW-0472">Membrane</keyword>
<feature type="transmembrane region" description="Helical" evidence="1">
    <location>
        <begin position="268"/>
        <end position="292"/>
    </location>
</feature>
<gene>
    <name evidence="2" type="ORF">DJ69_13325</name>
</gene>
<protein>
    <submittedName>
        <fullName evidence="2">Uncharacterized protein</fullName>
    </submittedName>
</protein>
<evidence type="ECO:0000256" key="1">
    <source>
        <dbReference type="SAM" id="Phobius"/>
    </source>
</evidence>
<name>A0A2G1WGG7_9EURY</name>
<keyword evidence="1" id="KW-0812">Transmembrane</keyword>
<evidence type="ECO:0000313" key="2">
    <source>
        <dbReference type="EMBL" id="PHQ38107.1"/>
    </source>
</evidence>
<feature type="transmembrane region" description="Helical" evidence="1">
    <location>
        <begin position="360"/>
        <end position="376"/>
    </location>
</feature>
<feature type="transmembrane region" description="Helical" evidence="1">
    <location>
        <begin position="228"/>
        <end position="247"/>
    </location>
</feature>
<organism evidence="2 3">
    <name type="scientific">Halorubrum persicum</name>
    <dbReference type="NCBI Taxonomy" id="1383844"/>
    <lineage>
        <taxon>Archaea</taxon>
        <taxon>Methanobacteriati</taxon>
        <taxon>Methanobacteriota</taxon>
        <taxon>Stenosarchaea group</taxon>
        <taxon>Halobacteria</taxon>
        <taxon>Halobacteriales</taxon>
        <taxon>Haloferacaceae</taxon>
        <taxon>Halorubrum</taxon>
    </lineage>
</organism>